<reference evidence="1 2" key="1">
    <citation type="submission" date="2016-04" db="EMBL/GenBank/DDBJ databases">
        <title>Bacillus thuringiensis and Bacillus weihenstephanensis as novel biocontrol agents of wilt causing Verticillium species.</title>
        <authorList>
            <person name="Hollensteiner J."/>
            <person name="Wemheuer F."/>
            <person name="Harting R."/>
            <person name="Kolarzyk A."/>
            <person name="Diaz-Valerio S."/>
            <person name="Poehlein A."/>
            <person name="Brzuszkiewicz E."/>
            <person name="Nesemann K."/>
            <person name="Braus-Stromeyer S."/>
            <person name="Braus G."/>
            <person name="Daniel R."/>
            <person name="Liesegang H."/>
        </authorList>
    </citation>
    <scope>NUCLEOTIDE SEQUENCE [LARGE SCALE GENOMIC DNA]</scope>
    <source>
        <strain evidence="1 2">GOE4</strain>
    </source>
</reference>
<organism evidence="1 2">
    <name type="scientific">Bacillus thuringiensis</name>
    <dbReference type="NCBI Taxonomy" id="1428"/>
    <lineage>
        <taxon>Bacteria</taxon>
        <taxon>Bacillati</taxon>
        <taxon>Bacillota</taxon>
        <taxon>Bacilli</taxon>
        <taxon>Bacillales</taxon>
        <taxon>Bacillaceae</taxon>
        <taxon>Bacillus</taxon>
        <taxon>Bacillus cereus group</taxon>
    </lineage>
</organism>
<evidence type="ECO:0000313" key="2">
    <source>
        <dbReference type="Proteomes" id="UP000175994"/>
    </source>
</evidence>
<comment type="caution">
    <text evidence="1">The sequence shown here is derived from an EMBL/GenBank/DDBJ whole genome shotgun (WGS) entry which is preliminary data.</text>
</comment>
<name>A0A9X5RSE2_BACTU</name>
<gene>
    <name evidence="1" type="ORF">BTGOE4_30920</name>
</gene>
<protein>
    <submittedName>
        <fullName evidence="1">Uncharacterized protein</fullName>
    </submittedName>
</protein>
<dbReference type="AlphaFoldDB" id="A0A9X5RSE2"/>
<accession>A0A9X5RSE2</accession>
<sequence>MVEYYIELCTRMYEINKSIVKGKELDFFLSFVKDKKMKVLEPMCGNERMLSPFM</sequence>
<evidence type="ECO:0000313" key="1">
    <source>
        <dbReference type="EMBL" id="OFC92012.1"/>
    </source>
</evidence>
<dbReference type="EMBL" id="LXLI01000025">
    <property type="protein sequence ID" value="OFC92012.1"/>
    <property type="molecule type" value="Genomic_DNA"/>
</dbReference>
<proteinExistence type="predicted"/>
<dbReference type="Proteomes" id="UP000175994">
    <property type="component" value="Unassembled WGS sequence"/>
</dbReference>